<dbReference type="Pfam" id="PF10504">
    <property type="entry name" value="DUF2452"/>
    <property type="match status" value="1"/>
</dbReference>
<dbReference type="Proteomes" id="UP000590740">
    <property type="component" value="Unassembled WGS sequence"/>
</dbReference>
<dbReference type="RefSeq" id="WP_184340990.1">
    <property type="nucleotide sequence ID" value="NZ_JACHIG010000007.1"/>
</dbReference>
<keyword evidence="2" id="KW-1185">Reference proteome</keyword>
<dbReference type="AlphaFoldDB" id="A0A7W7YCS4"/>
<organism evidence="1 2">
    <name type="scientific">Prosthecobacter vanneervenii</name>
    <dbReference type="NCBI Taxonomy" id="48466"/>
    <lineage>
        <taxon>Bacteria</taxon>
        <taxon>Pseudomonadati</taxon>
        <taxon>Verrucomicrobiota</taxon>
        <taxon>Verrucomicrobiia</taxon>
        <taxon>Verrucomicrobiales</taxon>
        <taxon>Verrucomicrobiaceae</taxon>
        <taxon>Prosthecobacter</taxon>
    </lineage>
</organism>
<accession>A0A7W7YCS4</accession>
<evidence type="ECO:0000313" key="2">
    <source>
        <dbReference type="Proteomes" id="UP000590740"/>
    </source>
</evidence>
<evidence type="ECO:0000313" key="1">
    <source>
        <dbReference type="EMBL" id="MBB5033811.1"/>
    </source>
</evidence>
<gene>
    <name evidence="1" type="ORF">HNQ65_003401</name>
</gene>
<evidence type="ECO:0008006" key="3">
    <source>
        <dbReference type="Google" id="ProtNLM"/>
    </source>
</evidence>
<sequence length="150" mass="17554">MTENAPVLDPIDEALQTTGPRGNYLPYPVSRLAAKIIPQDLTNFKSRGVSRVERELQQEMLEIQERYMEVIDAFNWNKLIYESHFGFEPVCGEVYHLYEVEGKRQLSMISPDQWYQHWIGSFRLNADGRWQIEKSAPDFSIRDWVQTSVA</sequence>
<dbReference type="EMBL" id="JACHIG010000007">
    <property type="protein sequence ID" value="MBB5033811.1"/>
    <property type="molecule type" value="Genomic_DNA"/>
</dbReference>
<protein>
    <recommendedName>
        <fullName evidence="3">DUF2452 domain-containing protein</fullName>
    </recommendedName>
</protein>
<proteinExistence type="predicted"/>
<name>A0A7W7YCS4_9BACT</name>
<reference evidence="1 2" key="1">
    <citation type="submission" date="2020-08" db="EMBL/GenBank/DDBJ databases">
        <title>Genomic Encyclopedia of Type Strains, Phase IV (KMG-IV): sequencing the most valuable type-strain genomes for metagenomic binning, comparative biology and taxonomic classification.</title>
        <authorList>
            <person name="Goeker M."/>
        </authorList>
    </citation>
    <scope>NUCLEOTIDE SEQUENCE [LARGE SCALE GENOMIC DNA]</scope>
    <source>
        <strain evidence="1 2">DSM 12252</strain>
    </source>
</reference>
<comment type="caution">
    <text evidence="1">The sequence shown here is derived from an EMBL/GenBank/DDBJ whole genome shotgun (WGS) entry which is preliminary data.</text>
</comment>
<dbReference type="InterPro" id="IPR019534">
    <property type="entry name" value="DUF2452"/>
</dbReference>